<proteinExistence type="predicted"/>
<dbReference type="Proteomes" id="UP001558652">
    <property type="component" value="Unassembled WGS sequence"/>
</dbReference>
<evidence type="ECO:0000313" key="2">
    <source>
        <dbReference type="Proteomes" id="UP001558652"/>
    </source>
</evidence>
<protein>
    <submittedName>
        <fullName evidence="1">Uncharacterized protein</fullName>
    </submittedName>
</protein>
<reference evidence="1 2" key="1">
    <citation type="submission" date="2024-07" db="EMBL/GenBank/DDBJ databases">
        <title>Chromosome-level genome assembly of the water stick insect Ranatra chinensis (Heteroptera: Nepidae).</title>
        <authorList>
            <person name="Liu X."/>
        </authorList>
    </citation>
    <scope>NUCLEOTIDE SEQUENCE [LARGE SCALE GENOMIC DNA]</scope>
    <source>
        <strain evidence="1">Cailab_2021Rc</strain>
        <tissue evidence="1">Muscle</tissue>
    </source>
</reference>
<dbReference type="AlphaFoldDB" id="A0ABD0YDZ0"/>
<name>A0ABD0YDZ0_9HEMI</name>
<evidence type="ECO:0000313" key="1">
    <source>
        <dbReference type="EMBL" id="KAL1129505.1"/>
    </source>
</evidence>
<dbReference type="EMBL" id="JBFDAA010000008">
    <property type="protein sequence ID" value="KAL1129505.1"/>
    <property type="molecule type" value="Genomic_DNA"/>
</dbReference>
<keyword evidence="2" id="KW-1185">Reference proteome</keyword>
<sequence>MANSRNRFGPTNTEQETTNHAEVMHPMANQAAMAAQGTAQLNNQQATVNTIGCTIDSPRKYNKQPGFLPNLKHVLPDFSTTIFPNISDHSLRQNVGQRSRYTSDRQYYENLAKELRNALSSHRSANYDIYVSSLS</sequence>
<gene>
    <name evidence="1" type="ORF">AAG570_012450</name>
</gene>
<accession>A0ABD0YDZ0</accession>
<organism evidence="1 2">
    <name type="scientific">Ranatra chinensis</name>
    <dbReference type="NCBI Taxonomy" id="642074"/>
    <lineage>
        <taxon>Eukaryota</taxon>
        <taxon>Metazoa</taxon>
        <taxon>Ecdysozoa</taxon>
        <taxon>Arthropoda</taxon>
        <taxon>Hexapoda</taxon>
        <taxon>Insecta</taxon>
        <taxon>Pterygota</taxon>
        <taxon>Neoptera</taxon>
        <taxon>Paraneoptera</taxon>
        <taxon>Hemiptera</taxon>
        <taxon>Heteroptera</taxon>
        <taxon>Panheteroptera</taxon>
        <taxon>Nepomorpha</taxon>
        <taxon>Nepidae</taxon>
        <taxon>Ranatrinae</taxon>
        <taxon>Ranatra</taxon>
    </lineage>
</organism>
<comment type="caution">
    <text evidence="1">The sequence shown here is derived from an EMBL/GenBank/DDBJ whole genome shotgun (WGS) entry which is preliminary data.</text>
</comment>